<evidence type="ECO:0000256" key="1">
    <source>
        <dbReference type="SAM" id="Phobius"/>
    </source>
</evidence>
<dbReference type="PATRIC" id="fig|1051006.4.peg.2312"/>
<dbReference type="Proteomes" id="UP000007832">
    <property type="component" value="Unassembled WGS sequence"/>
</dbReference>
<keyword evidence="1" id="KW-1133">Transmembrane helix</keyword>
<evidence type="ECO:0000313" key="2">
    <source>
        <dbReference type="EMBL" id="EGR92290.1"/>
    </source>
</evidence>
<name>F9NYN9_9ACTN</name>
<keyword evidence="1" id="KW-0472">Membrane</keyword>
<comment type="caution">
    <text evidence="2">The sequence shown here is derived from an EMBL/GenBank/DDBJ whole genome shotgun (WGS) entry which is preliminary data.</text>
</comment>
<reference evidence="2 3" key="1">
    <citation type="submission" date="2011-07" db="EMBL/GenBank/DDBJ databases">
        <title>Genome Sequence of Propionibacterium acnes SK182B-JCVI.</title>
        <authorList>
            <person name="Durkin A.S."/>
            <person name="Madupu R."/>
            <person name="Hostetler J."/>
            <person name="Radune D."/>
            <person name="Torralba M."/>
            <person name="Methe B."/>
            <person name="Sutton G."/>
            <person name="Strausberg R.L."/>
            <person name="Nelson K.E."/>
        </authorList>
    </citation>
    <scope>NUCLEOTIDE SEQUENCE [LARGE SCALE GENOMIC DNA]</scope>
    <source>
        <strain evidence="2 3">SK182B-JCVI</strain>
    </source>
</reference>
<feature type="transmembrane region" description="Helical" evidence="1">
    <location>
        <begin position="12"/>
        <end position="35"/>
    </location>
</feature>
<feature type="transmembrane region" description="Helical" evidence="1">
    <location>
        <begin position="41"/>
        <end position="61"/>
    </location>
</feature>
<dbReference type="RefSeq" id="WP_002550347.1">
    <property type="nucleotide sequence ID" value="NZ_AFUN01000050.1"/>
</dbReference>
<accession>F9NYN9</accession>
<proteinExistence type="predicted"/>
<sequence length="188" mass="20167">MTNTDEEQYRRAPLNGLATGAIVGAVWALVILAARSSFGRYAVMALTLFAIVLPVVGWFAGVWAKTGYTGRIMASRQRRVKIIGAVIATVTGLALTGMIHGFTDRPGNSPVPNGQFLSLTAFVWYLAPVIVFPPAGWILAGLRITLTQRDSHIVPLMAGASVVGLIICGYLWFAITGILPMFLFPFSA</sequence>
<evidence type="ECO:0000313" key="3">
    <source>
        <dbReference type="Proteomes" id="UP000007832"/>
    </source>
</evidence>
<dbReference type="STRING" id="1574624.GCA_001642025_00821"/>
<organism evidence="2 3">
    <name type="scientific">[Propionibacterium] namnetense SK182B-JCVI</name>
    <dbReference type="NCBI Taxonomy" id="1051006"/>
    <lineage>
        <taxon>Bacteria</taxon>
        <taxon>Bacillati</taxon>
        <taxon>Actinomycetota</taxon>
        <taxon>Actinomycetes</taxon>
        <taxon>Propionibacteriales</taxon>
        <taxon>Propionibacteriaceae</taxon>
        <taxon>Cutibacterium</taxon>
    </lineage>
</organism>
<dbReference type="AlphaFoldDB" id="F9NYN9"/>
<feature type="transmembrane region" description="Helical" evidence="1">
    <location>
        <begin position="82"/>
        <end position="102"/>
    </location>
</feature>
<protein>
    <submittedName>
        <fullName evidence="2">Uncharacterized protein</fullName>
    </submittedName>
</protein>
<keyword evidence="1" id="KW-0812">Transmembrane</keyword>
<feature type="transmembrane region" description="Helical" evidence="1">
    <location>
        <begin position="122"/>
        <end position="142"/>
    </location>
</feature>
<gene>
    <name evidence="2" type="ORF">HMPREF1162_0703</name>
</gene>
<feature type="transmembrane region" description="Helical" evidence="1">
    <location>
        <begin position="154"/>
        <end position="183"/>
    </location>
</feature>
<dbReference type="EMBL" id="AFUN01000050">
    <property type="protein sequence ID" value="EGR92290.1"/>
    <property type="molecule type" value="Genomic_DNA"/>
</dbReference>